<protein>
    <submittedName>
        <fullName evidence="5">SWI/SNF and RSC complexes subunit-like protein</fullName>
    </submittedName>
</protein>
<organism evidence="5 6">
    <name type="scientific">Hapsidospora chrysogenum (strain ATCC 11550 / CBS 779.69 / DSM 880 / IAM 14645 / JCM 23072 / IMI 49137)</name>
    <name type="common">Acremonium chrysogenum</name>
    <dbReference type="NCBI Taxonomy" id="857340"/>
    <lineage>
        <taxon>Eukaryota</taxon>
        <taxon>Fungi</taxon>
        <taxon>Dikarya</taxon>
        <taxon>Ascomycota</taxon>
        <taxon>Pezizomycotina</taxon>
        <taxon>Sordariomycetes</taxon>
        <taxon>Hypocreomycetidae</taxon>
        <taxon>Hypocreales</taxon>
        <taxon>Bionectriaceae</taxon>
        <taxon>Hapsidospora</taxon>
    </lineage>
</organism>
<comment type="caution">
    <text evidence="5">The sequence shown here is derived from an EMBL/GenBank/DDBJ whole genome shotgun (WGS) entry which is preliminary data.</text>
</comment>
<name>A0A086T2N0_HAPC1</name>
<evidence type="ECO:0000259" key="4">
    <source>
        <dbReference type="Pfam" id="PF20497"/>
    </source>
</evidence>
<feature type="compositionally biased region" description="Low complexity" evidence="2">
    <location>
        <begin position="470"/>
        <end position="486"/>
    </location>
</feature>
<gene>
    <name evidence="5" type="ORF">ACRE_056390</name>
</gene>
<dbReference type="EMBL" id="JPKY01000065">
    <property type="protein sequence ID" value="KFH43612.1"/>
    <property type="molecule type" value="Genomic_DNA"/>
</dbReference>
<dbReference type="GO" id="GO:0006338">
    <property type="term" value="P:chromatin remodeling"/>
    <property type="evidence" value="ECO:0007669"/>
    <property type="project" value="InterPro"/>
</dbReference>
<dbReference type="Proteomes" id="UP000029964">
    <property type="component" value="Unassembled WGS sequence"/>
</dbReference>
<evidence type="ECO:0000313" key="5">
    <source>
        <dbReference type="EMBL" id="KFH43612.1"/>
    </source>
</evidence>
<evidence type="ECO:0000313" key="6">
    <source>
        <dbReference type="Proteomes" id="UP000029964"/>
    </source>
</evidence>
<dbReference type="InterPro" id="IPR046464">
    <property type="entry name" value="SWI-SNF_Ssr4_C"/>
</dbReference>
<feature type="domain" description="SWI/SNF and RSC complexes subunit Ssr4 C-terminal" evidence="4">
    <location>
        <begin position="263"/>
        <end position="714"/>
    </location>
</feature>
<feature type="region of interest" description="Disordered" evidence="2">
    <location>
        <begin position="231"/>
        <end position="259"/>
    </location>
</feature>
<feature type="coiled-coil region" evidence="1">
    <location>
        <begin position="360"/>
        <end position="391"/>
    </location>
</feature>
<dbReference type="HOGENOM" id="CLU_013398_1_0_1"/>
<keyword evidence="1" id="KW-0175">Coiled coil</keyword>
<evidence type="ECO:0000256" key="2">
    <source>
        <dbReference type="SAM" id="MobiDB-lite"/>
    </source>
</evidence>
<feature type="domain" description="SWI/SNF and RSC complexes subunit Ssr4 N-terminal" evidence="3">
    <location>
        <begin position="5"/>
        <end position="215"/>
    </location>
</feature>
<dbReference type="Pfam" id="PF08549">
    <property type="entry name" value="SWI-SNF_Ssr4_N"/>
    <property type="match status" value="1"/>
</dbReference>
<feature type="compositionally biased region" description="Polar residues" evidence="2">
    <location>
        <begin position="515"/>
        <end position="548"/>
    </location>
</feature>
<feature type="compositionally biased region" description="Low complexity" evidence="2">
    <location>
        <begin position="552"/>
        <end position="566"/>
    </location>
</feature>
<reference evidence="6" key="1">
    <citation type="journal article" date="2014" name="Genome Announc.">
        <title>Genome sequence and annotation of Acremonium chrysogenum, producer of the beta-lactam antibiotic cephalosporin C.</title>
        <authorList>
            <person name="Terfehr D."/>
            <person name="Dahlmann T.A."/>
            <person name="Specht T."/>
            <person name="Zadra I."/>
            <person name="Kuernsteiner H."/>
            <person name="Kueck U."/>
        </authorList>
    </citation>
    <scope>NUCLEOTIDE SEQUENCE [LARGE SCALE GENOMIC DNA]</scope>
    <source>
        <strain evidence="6">ATCC 11550 / CBS 779.69 / DSM 880 / IAM 14645 / JCM 23072 / IMI 49137</strain>
    </source>
</reference>
<dbReference type="Pfam" id="PF20497">
    <property type="entry name" value="SWI-SNF_Ssr4_C"/>
    <property type="match status" value="1"/>
</dbReference>
<evidence type="ECO:0000259" key="3">
    <source>
        <dbReference type="Pfam" id="PF08549"/>
    </source>
</evidence>
<dbReference type="AlphaFoldDB" id="A0A086T2N0"/>
<evidence type="ECO:0000256" key="1">
    <source>
        <dbReference type="SAM" id="Coils"/>
    </source>
</evidence>
<feature type="compositionally biased region" description="Low complexity" evidence="2">
    <location>
        <begin position="605"/>
        <end position="647"/>
    </location>
</feature>
<dbReference type="STRING" id="857340.A0A086T2N0"/>
<accession>A0A086T2N0</accession>
<dbReference type="OrthoDB" id="5321006at2759"/>
<dbReference type="InterPro" id="IPR013859">
    <property type="entry name" value="Ssr4_N"/>
</dbReference>
<proteinExistence type="predicted"/>
<sequence length="720" mass="76902">MTQPDPSFSVPQDLIQHVHLVSSRRYPQVAQVNLNDVAQWLLQAPLIARDKAPFCWQFLDKPADGTVLMTWQPLQRLANNCATDGYIWAPPEQLYKHDLGNGLILEIYYLKAGFAPPQEQFAAHARRRFRLVPASGHPNAPQPDPNLFIIHWGPAEPNDTIPASMIPYDQRVHNVMQQRQFLMKAGQIRRKEFMLSDRANWPTLPDLTGRQMEPQMAPRGVPQHMAYPPHGVAGPPAKRARHAPSRSQPGAPVPGMPPMDAAFDDDEDTSRGDMFDHLTPREISLARYQQNHEWMEEILSSPYRIHQITPADLNLGLMGNLASLTEGIFSAQGPDAWSRVTDDSTAVVGKLDPDKAGEFRKRVDEHIAKEKAQMEEMTKEYEAAIADLKKKSVLNTKERELRLIEDDGSELWAPHAGGEIKSEGLKKTVEEIMQEIETSTGRKIESRPAVKRVQKGGYQQLAPEPPAAPAAPAQSSAQMSRQPSQSGSQNSGIMVGESDIDMGGTAAGLLDQMGTGLSSHSTPANNFPTPQAHLSTAQSSAATPQPGNVGSPAVAQPAPAAQPQQASTGGDVTMAGMEPDTKEQQTTAPDQGTGSGDWVVVPKNGTPSATDATAGAGTAAASGSNGNTPKPSTAAPTKKAPSAAGTPGIAADGGLDQNDFSSLGDLDTAGDALAGFDAPGLDGSAGELGEGLDLQMDMEDSAFGDAFHGVDTSGTPGQDM</sequence>
<keyword evidence="6" id="KW-1185">Reference proteome</keyword>
<feature type="region of interest" description="Disordered" evidence="2">
    <location>
        <begin position="437"/>
        <end position="656"/>
    </location>
</feature>